<comment type="subcellular location">
    <subcellularLocation>
        <location evidence="1">Membrane</location>
        <topology evidence="1">Multi-pass membrane protein</topology>
    </subcellularLocation>
</comment>
<evidence type="ECO:0000256" key="5">
    <source>
        <dbReference type="ARBA" id="ARBA00022832"/>
    </source>
</evidence>
<reference evidence="11" key="1">
    <citation type="submission" date="2022-01" db="UniProtKB">
        <authorList>
            <consortium name="EnsemblMetazoa"/>
        </authorList>
    </citation>
    <scope>IDENTIFICATION</scope>
</reference>
<evidence type="ECO:0000313" key="12">
    <source>
        <dbReference type="Proteomes" id="UP000494040"/>
    </source>
</evidence>
<keyword evidence="9 10" id="KW-0275">Fatty acid biosynthesis</keyword>
<dbReference type="InterPro" id="IPR002076">
    <property type="entry name" value="ELO_fam"/>
</dbReference>
<keyword evidence="2 10" id="KW-0444">Lipid biosynthesis</keyword>
<feature type="transmembrane region" description="Helical" evidence="10">
    <location>
        <begin position="67"/>
        <end position="89"/>
    </location>
</feature>
<feature type="transmembrane region" description="Helical" evidence="10">
    <location>
        <begin position="236"/>
        <end position="257"/>
    </location>
</feature>
<dbReference type="GO" id="GO:0030148">
    <property type="term" value="P:sphingolipid biosynthetic process"/>
    <property type="evidence" value="ECO:0007669"/>
    <property type="project" value="TreeGrafter"/>
</dbReference>
<organism evidence="11 12">
    <name type="scientific">Cimex lectularius</name>
    <name type="common">Bed bug</name>
    <name type="synonym">Acanthia lectularia</name>
    <dbReference type="NCBI Taxonomy" id="79782"/>
    <lineage>
        <taxon>Eukaryota</taxon>
        <taxon>Metazoa</taxon>
        <taxon>Ecdysozoa</taxon>
        <taxon>Arthropoda</taxon>
        <taxon>Hexapoda</taxon>
        <taxon>Insecta</taxon>
        <taxon>Pterygota</taxon>
        <taxon>Neoptera</taxon>
        <taxon>Paraneoptera</taxon>
        <taxon>Hemiptera</taxon>
        <taxon>Heteroptera</taxon>
        <taxon>Panheteroptera</taxon>
        <taxon>Cimicomorpha</taxon>
        <taxon>Cimicidae</taxon>
        <taxon>Cimex</taxon>
    </lineage>
</organism>
<comment type="similarity">
    <text evidence="10">Belongs to the ELO family.</text>
</comment>
<dbReference type="RefSeq" id="XP_014247357.1">
    <property type="nucleotide sequence ID" value="XM_014391871.2"/>
</dbReference>
<dbReference type="InterPro" id="IPR030457">
    <property type="entry name" value="ELO_CS"/>
</dbReference>
<dbReference type="GO" id="GO:0042761">
    <property type="term" value="P:very long-chain fatty acid biosynthetic process"/>
    <property type="evidence" value="ECO:0007669"/>
    <property type="project" value="TreeGrafter"/>
</dbReference>
<evidence type="ECO:0000256" key="7">
    <source>
        <dbReference type="ARBA" id="ARBA00023098"/>
    </source>
</evidence>
<proteinExistence type="inferred from homology"/>
<feature type="transmembrane region" description="Helical" evidence="10">
    <location>
        <begin position="171"/>
        <end position="190"/>
    </location>
</feature>
<comment type="catalytic activity">
    <reaction evidence="10">
        <text>a very-long-chain acyl-CoA + malonyl-CoA + H(+) = a very-long-chain 3-oxoacyl-CoA + CO2 + CoA</text>
        <dbReference type="Rhea" id="RHEA:32727"/>
        <dbReference type="ChEBI" id="CHEBI:15378"/>
        <dbReference type="ChEBI" id="CHEBI:16526"/>
        <dbReference type="ChEBI" id="CHEBI:57287"/>
        <dbReference type="ChEBI" id="CHEBI:57384"/>
        <dbReference type="ChEBI" id="CHEBI:90725"/>
        <dbReference type="ChEBI" id="CHEBI:90736"/>
        <dbReference type="EC" id="2.3.1.199"/>
    </reaction>
</comment>
<evidence type="ECO:0000256" key="1">
    <source>
        <dbReference type="ARBA" id="ARBA00004141"/>
    </source>
</evidence>
<feature type="transmembrane region" description="Helical" evidence="10">
    <location>
        <begin position="26"/>
        <end position="46"/>
    </location>
</feature>
<dbReference type="PANTHER" id="PTHR11157:SF21">
    <property type="entry name" value="ELONGATION OF VERY LONG CHAIN FATTY ACIDS PROTEIN"/>
    <property type="match status" value="1"/>
</dbReference>
<evidence type="ECO:0000256" key="4">
    <source>
        <dbReference type="ARBA" id="ARBA00022692"/>
    </source>
</evidence>
<accession>A0A8I6RP98</accession>
<dbReference type="GO" id="GO:0009922">
    <property type="term" value="F:fatty acid elongase activity"/>
    <property type="evidence" value="ECO:0007669"/>
    <property type="project" value="UniProtKB-EC"/>
</dbReference>
<evidence type="ECO:0000313" key="11">
    <source>
        <dbReference type="EnsemblMetazoa" id="XP_014247357.1"/>
    </source>
</evidence>
<dbReference type="Pfam" id="PF01151">
    <property type="entry name" value="ELO"/>
    <property type="match status" value="1"/>
</dbReference>
<feature type="transmembrane region" description="Helical" evidence="10">
    <location>
        <begin position="148"/>
        <end position="165"/>
    </location>
</feature>
<dbReference type="EC" id="2.3.1.199" evidence="10"/>
<dbReference type="OrthoDB" id="434092at2759"/>
<protein>
    <recommendedName>
        <fullName evidence="10">Elongation of very long chain fatty acids protein</fullName>
        <ecNumber evidence="10">2.3.1.199</ecNumber>
    </recommendedName>
    <alternativeName>
        <fullName evidence="10">Very-long-chain 3-oxoacyl-CoA synthase</fullName>
    </alternativeName>
</protein>
<dbReference type="Proteomes" id="UP000494040">
    <property type="component" value="Unassembled WGS sequence"/>
</dbReference>
<dbReference type="GO" id="GO:0034625">
    <property type="term" value="P:fatty acid elongation, monounsaturated fatty acid"/>
    <property type="evidence" value="ECO:0007669"/>
    <property type="project" value="TreeGrafter"/>
</dbReference>
<evidence type="ECO:0000256" key="6">
    <source>
        <dbReference type="ARBA" id="ARBA00022989"/>
    </source>
</evidence>
<evidence type="ECO:0000256" key="3">
    <source>
        <dbReference type="ARBA" id="ARBA00022679"/>
    </source>
</evidence>
<evidence type="ECO:0000256" key="8">
    <source>
        <dbReference type="ARBA" id="ARBA00023136"/>
    </source>
</evidence>
<dbReference type="KEGG" id="clec:106665457"/>
<dbReference type="EnsemblMetazoa" id="XM_014391871.2">
    <property type="protein sequence ID" value="XP_014247357.1"/>
    <property type="gene ID" value="LOC106665457"/>
</dbReference>
<dbReference type="GO" id="GO:0005789">
    <property type="term" value="C:endoplasmic reticulum membrane"/>
    <property type="evidence" value="ECO:0007669"/>
    <property type="project" value="TreeGrafter"/>
</dbReference>
<feature type="transmembrane region" description="Helical" evidence="10">
    <location>
        <begin position="210"/>
        <end position="230"/>
    </location>
</feature>
<dbReference type="PROSITE" id="PS01188">
    <property type="entry name" value="ELO"/>
    <property type="match status" value="1"/>
</dbReference>
<evidence type="ECO:0000256" key="2">
    <source>
        <dbReference type="ARBA" id="ARBA00022516"/>
    </source>
</evidence>
<dbReference type="GeneID" id="106665457"/>
<evidence type="ECO:0000256" key="10">
    <source>
        <dbReference type="RuleBase" id="RU361115"/>
    </source>
</evidence>
<keyword evidence="12" id="KW-1185">Reference proteome</keyword>
<sequence length="287" mass="34257">MEVIRILGETLKYYLVDARDPRVDDWFLMQSPIPIICLLLVYNYFVLNLGPKLMEKRAPFELKYPMILYNLSQICANGYFVFESFRLIWLPREYNLLCEEVNYSSTDFLAQRVLFFTYLFFWTKVLDLLDTIFMVLRKKNNQISFLHVYHHTGMVIANWICTKYVGGGHPVFFGTVNAFVHTIMYSYYFLTALYPQYKKSIWWKKHITEIQLIQFVVTTLHSLAALFNPSCGFPKFLLTLFIPQDIFMFFLFMDFYVKAYWKTPKVDVSDNREKTVECNGEEKLKQR</sequence>
<keyword evidence="7 10" id="KW-0443">Lipid metabolism</keyword>
<dbReference type="GO" id="GO:0019367">
    <property type="term" value="P:fatty acid elongation, saturated fatty acid"/>
    <property type="evidence" value="ECO:0007669"/>
    <property type="project" value="TreeGrafter"/>
</dbReference>
<keyword evidence="5 10" id="KW-0276">Fatty acid metabolism</keyword>
<name>A0A8I6RP98_CIMLE</name>
<keyword evidence="3 10" id="KW-0808">Transferase</keyword>
<keyword evidence="4 10" id="KW-0812">Transmembrane</keyword>
<dbReference type="OMA" id="NIFMFSM"/>
<dbReference type="GO" id="GO:0034626">
    <property type="term" value="P:fatty acid elongation, polyunsaturated fatty acid"/>
    <property type="evidence" value="ECO:0007669"/>
    <property type="project" value="TreeGrafter"/>
</dbReference>
<feature type="transmembrane region" description="Helical" evidence="10">
    <location>
        <begin position="109"/>
        <end position="136"/>
    </location>
</feature>
<evidence type="ECO:0000256" key="9">
    <source>
        <dbReference type="ARBA" id="ARBA00023160"/>
    </source>
</evidence>
<keyword evidence="6 10" id="KW-1133">Transmembrane helix</keyword>
<keyword evidence="8 10" id="KW-0472">Membrane</keyword>
<dbReference type="PANTHER" id="PTHR11157">
    <property type="entry name" value="FATTY ACID ACYL TRANSFERASE-RELATED"/>
    <property type="match status" value="1"/>
</dbReference>
<dbReference type="AlphaFoldDB" id="A0A8I6RP98"/>